<dbReference type="PIRSF" id="PIRSF015244">
    <property type="entry name" value="UCP015244"/>
    <property type="match status" value="1"/>
</dbReference>
<accession>T0GQI6</accession>
<proteinExistence type="predicted"/>
<reference evidence="4 5" key="1">
    <citation type="submission" date="2013-05" db="EMBL/GenBank/DDBJ databases">
        <authorList>
            <person name="Harkins D.M."/>
            <person name="Durkin A.S."/>
            <person name="Brinkac L.M."/>
            <person name="Haft D.H."/>
            <person name="Selengut J.D."/>
            <person name="Sanka R."/>
            <person name="DePew J."/>
            <person name="Purushe J."/>
            <person name="Hartskeerl R.A."/>
            <person name="Ahmed A."/>
            <person name="van der Linden H."/>
            <person name="Goris M.G.A."/>
            <person name="Vinetz J.M."/>
            <person name="Sutton G.G."/>
            <person name="Nierman W.C."/>
            <person name="Fouts D.E."/>
        </authorList>
    </citation>
    <scope>NUCLEOTIDE SEQUENCE [LARGE SCALE GENOMIC DNA]</scope>
    <source>
        <strain evidence="4 5">CZ214</strain>
    </source>
</reference>
<dbReference type="Gene3D" id="3.40.630.10">
    <property type="entry name" value="Zn peptidases"/>
    <property type="match status" value="1"/>
</dbReference>
<dbReference type="AlphaFoldDB" id="T0GQI6"/>
<dbReference type="Gene3D" id="3.50.30.90">
    <property type="match status" value="1"/>
</dbReference>
<evidence type="ECO:0000259" key="3">
    <source>
        <dbReference type="Pfam" id="PF16254"/>
    </source>
</evidence>
<keyword evidence="1" id="KW-0862">Zinc</keyword>
<evidence type="ECO:0000313" key="5">
    <source>
        <dbReference type="Proteomes" id="UP000015442"/>
    </source>
</evidence>
<dbReference type="GeneID" id="23203603"/>
<protein>
    <submittedName>
        <fullName evidence="4">PF09940 domain protein</fullName>
    </submittedName>
</protein>
<feature type="domain" description="DUF2172" evidence="2">
    <location>
        <begin position="63"/>
        <end position="151"/>
    </location>
</feature>
<dbReference type="Pfam" id="PF09940">
    <property type="entry name" value="DUF2172"/>
    <property type="match status" value="1"/>
</dbReference>
<dbReference type="RefSeq" id="WP_017214722.1">
    <property type="nucleotide sequence ID" value="NZ_AKWY02000034.1"/>
</dbReference>
<organism evidence="4 5">
    <name type="scientific">Leptospira noguchii serovar Panama str. CZ214</name>
    <dbReference type="NCBI Taxonomy" id="1001595"/>
    <lineage>
        <taxon>Bacteria</taxon>
        <taxon>Pseudomonadati</taxon>
        <taxon>Spirochaetota</taxon>
        <taxon>Spirochaetia</taxon>
        <taxon>Leptospirales</taxon>
        <taxon>Leptospiraceae</taxon>
        <taxon>Leptospira</taxon>
    </lineage>
</organism>
<sequence length="434" mass="49513">MKLYKDKIDMMSLLRKITPLARTIANNDTDKALQMLTEFLPGAFIEGFPSGSKAWSWTIPRRWELDGATIRANGETLVDVAWNPLHVINYSQPFKGTVEREELLKHLHTIPERSQAIPFVFSFYEPVWGFSIPHDWLSRFTSDTYEVEINSRFDDGNLNTLSLLIPGDSEETFVICSNICHPTQVNDSLTGVAVTLDIASRLLARERRKYSYLIMVVPETIGSIAYLSNHPEIINTSIGGFFSEMLGTNGPLVGQRTRRGDTYWDKILEDVLTNSNLPNKIVSFLKSACNDEKVLDSPGVDIPTFSLTRFPYPEYHTSDDNIELIDVERIREARDLLQEIIDLAEEDYIPVLNQPGPIFLSGYGLYPNWRDDPSLIPLWESFFDVMYSIDGVHSVIELANLRQIPISHFFYWTDAFAQKGLLMKKSFLLGRKTN</sequence>
<feature type="binding site" evidence="1">
    <location>
        <position position="316"/>
    </location>
    <ligand>
        <name>Zn(2+)</name>
        <dbReference type="ChEBI" id="CHEBI:29105"/>
    </ligand>
</feature>
<feature type="domain" description="DUF4910" evidence="3">
    <location>
        <begin position="13"/>
        <end position="347"/>
    </location>
</feature>
<comment type="caution">
    <text evidence="4">The sequence shown here is derived from an EMBL/GenBank/DDBJ whole genome shotgun (WGS) entry which is preliminary data.</text>
</comment>
<dbReference type="GO" id="GO:0046872">
    <property type="term" value="F:metal ion binding"/>
    <property type="evidence" value="ECO:0007669"/>
    <property type="project" value="UniProtKB-KW"/>
</dbReference>
<evidence type="ECO:0000259" key="2">
    <source>
        <dbReference type="Pfam" id="PF09940"/>
    </source>
</evidence>
<dbReference type="InterPro" id="IPR032610">
    <property type="entry name" value="DUF2172"/>
</dbReference>
<dbReference type="Proteomes" id="UP000015442">
    <property type="component" value="Unassembled WGS sequence"/>
</dbReference>
<evidence type="ECO:0000256" key="1">
    <source>
        <dbReference type="PIRSR" id="PIRSR015244-50"/>
    </source>
</evidence>
<dbReference type="EMBL" id="AKWY02000034">
    <property type="protein sequence ID" value="EQA69641.1"/>
    <property type="molecule type" value="Genomic_DNA"/>
</dbReference>
<dbReference type="SUPFAM" id="SSF53187">
    <property type="entry name" value="Zn-dependent exopeptidases"/>
    <property type="match status" value="1"/>
</dbReference>
<dbReference type="InterPro" id="IPR012353">
    <property type="entry name" value="UCP015244"/>
</dbReference>
<dbReference type="InterPro" id="IPR032589">
    <property type="entry name" value="DUF4910"/>
</dbReference>
<comment type="cofactor">
    <cofactor evidence="1">
        <name>Zn(2+)</name>
        <dbReference type="ChEBI" id="CHEBI:29105"/>
    </cofactor>
    <text evidence="1">Binds 1 zinc ion per subunit.</text>
</comment>
<feature type="binding site" evidence="1">
    <location>
        <position position="181"/>
    </location>
    <ligand>
        <name>Zn(2+)</name>
        <dbReference type="ChEBI" id="CHEBI:29105"/>
    </ligand>
</feature>
<keyword evidence="1" id="KW-0479">Metal-binding</keyword>
<dbReference type="Pfam" id="PF16254">
    <property type="entry name" value="DUF4910"/>
    <property type="match status" value="1"/>
</dbReference>
<evidence type="ECO:0000313" key="4">
    <source>
        <dbReference type="EMBL" id="EQA69641.1"/>
    </source>
</evidence>
<name>T0GQI6_9LEPT</name>
<gene>
    <name evidence="4" type="ORF">LEP1GSC059_1883</name>
</gene>
<feature type="binding site" evidence="1">
    <location>
        <position position="187"/>
    </location>
    <ligand>
        <name>Zn(2+)</name>
        <dbReference type="ChEBI" id="CHEBI:29105"/>
    </ligand>
</feature>